<dbReference type="InterPro" id="IPR049064">
    <property type="entry name" value="NAD_Glu_DH_ACT3"/>
</dbReference>
<proteinExistence type="predicted"/>
<dbReference type="Pfam" id="PF21075">
    <property type="entry name" value="GDH_ACT1"/>
    <property type="match status" value="1"/>
</dbReference>
<evidence type="ECO:0000259" key="4">
    <source>
        <dbReference type="Pfam" id="PF21076"/>
    </source>
</evidence>
<dbReference type="InterPro" id="IPR028971">
    <property type="entry name" value="NAD-GDH_cat"/>
</dbReference>
<keyword evidence="7" id="KW-1185">Reference proteome</keyword>
<dbReference type="InterPro" id="IPR049059">
    <property type="entry name" value="NAD_Glu_DH_HM1"/>
</dbReference>
<evidence type="ECO:0000259" key="1">
    <source>
        <dbReference type="Pfam" id="PF05088"/>
    </source>
</evidence>
<evidence type="ECO:0000313" key="6">
    <source>
        <dbReference type="EMBL" id="WGW10678.1"/>
    </source>
</evidence>
<feature type="domain" description="NAD-glutamate dehydrogenase ACT3" evidence="5">
    <location>
        <begin position="574"/>
        <end position="646"/>
    </location>
</feature>
<gene>
    <name evidence="6" type="ORF">LWF01_11100</name>
</gene>
<dbReference type="GO" id="GO:0004352">
    <property type="term" value="F:glutamate dehydrogenase (NAD+) activity"/>
    <property type="evidence" value="ECO:0007669"/>
    <property type="project" value="UniProtKB-EC"/>
</dbReference>
<name>A0ABY8QP01_9MICO</name>
<feature type="domain" description="NAD-glutamate dehydrogenase ACT2" evidence="4">
    <location>
        <begin position="425"/>
        <end position="514"/>
    </location>
</feature>
<dbReference type="Proteomes" id="UP001209083">
    <property type="component" value="Chromosome"/>
</dbReference>
<dbReference type="InterPro" id="IPR049058">
    <property type="entry name" value="NAD_Glu_DH_HM2"/>
</dbReference>
<dbReference type="Pfam" id="PF21076">
    <property type="entry name" value="GDH_ACT2"/>
    <property type="match status" value="1"/>
</dbReference>
<dbReference type="InterPro" id="IPR048381">
    <property type="entry name" value="GDH_C"/>
</dbReference>
<evidence type="ECO:0000259" key="2">
    <source>
        <dbReference type="Pfam" id="PF21074"/>
    </source>
</evidence>
<protein>
    <submittedName>
        <fullName evidence="6">NAD-glutamate dehydrogenase</fullName>
        <ecNumber evidence="6">1.4.1.2</ecNumber>
    </submittedName>
</protein>
<dbReference type="InterPro" id="IPR049056">
    <property type="entry name" value="NAD_Glu_DH_HM3"/>
</dbReference>
<evidence type="ECO:0000313" key="7">
    <source>
        <dbReference type="Proteomes" id="UP001209083"/>
    </source>
</evidence>
<organism evidence="6 7">
    <name type="scientific">Saxibacter everestensis</name>
    <dbReference type="NCBI Taxonomy" id="2909229"/>
    <lineage>
        <taxon>Bacteria</taxon>
        <taxon>Bacillati</taxon>
        <taxon>Actinomycetota</taxon>
        <taxon>Actinomycetes</taxon>
        <taxon>Micrococcales</taxon>
        <taxon>Brevibacteriaceae</taxon>
        <taxon>Saxibacter</taxon>
    </lineage>
</organism>
<feature type="domain" description="NAD-glutamate dehydrogenase N-terminal ACT1" evidence="3">
    <location>
        <begin position="34"/>
        <end position="195"/>
    </location>
</feature>
<dbReference type="Pfam" id="PF21074">
    <property type="entry name" value="GDH_C"/>
    <property type="match status" value="1"/>
</dbReference>
<sequence>MSTDARMAFDEDVDWAGVQRRWEEIAGSAPPRDFLATYFAHVADEDALTLGTDALAGLAHAHWQLAQGRPAGRAVINVHNPEPDAHGYTSSRTVVDIVTDDMSFLVGSVSAELTRQKHGIQLVIHPIVVVRRDVARNVEQVLDLPSENAGLPVASGDTATLDVLPNLEGATVESWIHIEIDKVVDPGQLEAIEDGIRDVLAEVRASGDEFDRMRAKALDIAGELEERAPTPGLEEEAAVAARLLRWMADENFTFVGYREYDLEVENGDDVLIAAPGSDLGVLRSHRQSNRPGGVLTRNVQAKAREKRVLVLTKANSRSRVNRRSYLDYVGIKTYNAAGEVIGERRFLGLFSSTAYTHSVLKVPVIGEKVREIIHRSGYSRNSHSGKDLLAILETYPRDELFQADIDELYQTAIAVVHLQERRRPRVFLRRDSYERFMSVLVYLPRDQYNTDARLRIEAHLREVFDAESVDYDAWLSESVLARLHFVVRVARGKTLAEVDQTSLQQRVIEALRGWSDDLMELLVPTGPDGTGSEAEAQIAARWAHAFPEAYKEDFSPSQALEDIKHLEAAEHHDQLQMRLYTPAGDSCRQRFAFYRAESLSLTTVLPFLANLGVEVVDERPYELSLPDGQKRYIYDFGLRYDSETKFAGSDSRFVEAFAAAWQGLSESDGLEQLVLAAGLGWREIVIVRTYARYLRQVGLNFSETMLARVIVDNAPITRKLTEFFAARFDPAGPEDMSERHAEEARLVEELKGMLDDVKSLDADRILRTFMELMQATLRTNFYQRDEAGKHKAHVTLKLDPSSINVLPKPRPALEMWVYSPRVEGVHLRFGRVARGGLRWSDRREDFRTEVLGLVKAQTVKNALIVPTGAKGGFFCKSLPDSSNREAWLAEGTECYQTFIRGMLDVTDNLVYAGENREVVAPRDVVRHDGEDTYLVVAADKGTASFSDTANAVAQSYGFWLGDAFASGGSVGYDHKAMGITARGAWESVKRHFRELGRDIQTEDFTAVGVGDMSGDVFGNGMLLSTHTRLVAAFDHRHIFLDPNPDSAASHVERQRLFKLPRSSWADYDVTLISEGGGVFPRTAKSVPITDQVRDRLGLESDVRALAPEDLLRAILRAPVDLVYNGGIGTYIKASTESNADVGDKANDAIRVNGDEVRALVIGEGGNLGVTQLGRIEAALHDVRVNTDAIDNSAGVDCSDHEVNIKIFLDRLVAAGDISPDDRDGFLLSMTDDVANLVLAHNYRQNMVLGDARVQTVPMSSVYLRMMKSFEQRGDLDRKLEFLPTTNEVNRRNEGGKGFTSPELSVLLAYGKMALSADLLASELPDEVWAQSQLKGYFPAPLVDRYADRLGQHPLRREVVTTMLVNDLVDRGGLTFAFRVMEETGADAAQTMRVFMVAKQVFGLDDYIKALEATDGTVDTGTQIEMQLEYRRLLDRATRWLVHQRPSKVDVDAEVSRYRSIIGELLPHTPELVRGTEKSVMGERAESLIERNVPRELAWRTAALLDQFVMLDIAELIDASGEDPREVASLYYTISDRFNAASMLGRIGSLPRGDRWNALARGALRDDFYAAIESVVAAVLEGTDSGQPAEDRLAAWEEANASQLSRAMETVDEVRQSDHGDLASLSVALRLLRTVVRTSQSSVAPATGMVPVIETSGG</sequence>
<dbReference type="InterPro" id="IPR036291">
    <property type="entry name" value="NAD(P)-bd_dom_sf"/>
</dbReference>
<feature type="domain" description="NAD-specific glutamate dehydrogenase C-terminal" evidence="2">
    <location>
        <begin position="1295"/>
        <end position="1632"/>
    </location>
</feature>
<feature type="domain" description="NAD-glutamate dehydrogenase catalytic" evidence="1">
    <location>
        <begin position="750"/>
        <end position="1248"/>
    </location>
</feature>
<evidence type="ECO:0000259" key="3">
    <source>
        <dbReference type="Pfam" id="PF21075"/>
    </source>
</evidence>
<dbReference type="InterPro" id="IPR007780">
    <property type="entry name" value="NAD_Glu_DH_bac"/>
</dbReference>
<dbReference type="PIRSF" id="PIRSF036761">
    <property type="entry name" value="GDH_Mll4104"/>
    <property type="match status" value="1"/>
</dbReference>
<dbReference type="RefSeq" id="WP_349637458.1">
    <property type="nucleotide sequence ID" value="NZ_CP090958.1"/>
</dbReference>
<dbReference type="SUPFAM" id="SSF51735">
    <property type="entry name" value="NAD(P)-binding Rossmann-fold domains"/>
    <property type="match status" value="1"/>
</dbReference>
<dbReference type="Pfam" id="PF05088">
    <property type="entry name" value="Bac_GDH_CD"/>
    <property type="match status" value="1"/>
</dbReference>
<dbReference type="Pfam" id="PF21073">
    <property type="entry name" value="GDH_HM1"/>
    <property type="match status" value="1"/>
</dbReference>
<dbReference type="Pfam" id="PF21078">
    <property type="entry name" value="GDH_HM3"/>
    <property type="match status" value="1"/>
</dbReference>
<dbReference type="PANTHER" id="PTHR43403">
    <property type="entry name" value="NAD-SPECIFIC GLUTAMATE DEHYDROGENASE"/>
    <property type="match status" value="1"/>
</dbReference>
<dbReference type="EMBL" id="CP090958">
    <property type="protein sequence ID" value="WGW10678.1"/>
    <property type="molecule type" value="Genomic_DNA"/>
</dbReference>
<dbReference type="PANTHER" id="PTHR43403:SF1">
    <property type="entry name" value="NAD-SPECIFIC GLUTAMATE DEHYDROGENASE"/>
    <property type="match status" value="1"/>
</dbReference>
<dbReference type="Pfam" id="PF21077">
    <property type="entry name" value="GDH_ACT3"/>
    <property type="match status" value="1"/>
</dbReference>
<accession>A0ABY8QP01</accession>
<reference evidence="6 7" key="1">
    <citation type="submission" date="2023-05" db="EMBL/GenBank/DDBJ databases">
        <title>Lithophilousrod everest ZFBP1038 complete genpme.</title>
        <authorList>
            <person name="Tian M."/>
        </authorList>
    </citation>
    <scope>NUCLEOTIDE SEQUENCE [LARGE SCALE GENOMIC DNA]</scope>
    <source>
        <strain evidence="6 7">ZFBP1038</strain>
    </source>
</reference>
<dbReference type="SUPFAM" id="SSF53223">
    <property type="entry name" value="Aminoacid dehydrogenase-like, N-terminal domain"/>
    <property type="match status" value="1"/>
</dbReference>
<dbReference type="InterPro" id="IPR024727">
    <property type="entry name" value="NAD_Glu_DH_N_ACT1"/>
</dbReference>
<keyword evidence="6" id="KW-0560">Oxidoreductase</keyword>
<dbReference type="Pfam" id="PF21079">
    <property type="entry name" value="GDH_HM2"/>
    <property type="match status" value="1"/>
</dbReference>
<dbReference type="InterPro" id="IPR046346">
    <property type="entry name" value="Aminoacid_DH-like_N_sf"/>
</dbReference>
<evidence type="ECO:0000259" key="5">
    <source>
        <dbReference type="Pfam" id="PF21077"/>
    </source>
</evidence>
<dbReference type="EC" id="1.4.1.2" evidence="6"/>
<dbReference type="InterPro" id="IPR049062">
    <property type="entry name" value="NAD_Glu_DH_ACT2"/>
</dbReference>